<evidence type="ECO:0000259" key="2">
    <source>
        <dbReference type="Pfam" id="PF03407"/>
    </source>
</evidence>
<reference evidence="3" key="1">
    <citation type="submission" date="2021-01" db="EMBL/GenBank/DDBJ databases">
        <authorList>
            <person name="Corre E."/>
            <person name="Pelletier E."/>
            <person name="Niang G."/>
            <person name="Scheremetjew M."/>
            <person name="Finn R."/>
            <person name="Kale V."/>
            <person name="Holt S."/>
            <person name="Cochrane G."/>
            <person name="Meng A."/>
            <person name="Brown T."/>
            <person name="Cohen L."/>
        </authorList>
    </citation>
    <scope>NUCLEOTIDE SEQUENCE</scope>
</reference>
<feature type="chain" id="PRO_5031504449" description="Nucleotide-diphospho-sugar transferase domain-containing protein" evidence="1">
    <location>
        <begin position="27"/>
        <end position="660"/>
    </location>
</feature>
<keyword evidence="1" id="KW-0732">Signal</keyword>
<accession>A0A7S0ZWC4</accession>
<feature type="domain" description="Nucleotide-diphospho-sugar transferase" evidence="2">
    <location>
        <begin position="442"/>
        <end position="544"/>
    </location>
</feature>
<evidence type="ECO:0000313" key="3">
    <source>
        <dbReference type="EMBL" id="CAD8834692.1"/>
    </source>
</evidence>
<gene>
    <name evidence="3" type="ORF">NSCI0253_LOCUS9040</name>
</gene>
<dbReference type="Pfam" id="PF03407">
    <property type="entry name" value="Nucleotid_trans"/>
    <property type="match status" value="1"/>
</dbReference>
<dbReference type="AlphaFoldDB" id="A0A7S0ZWC4"/>
<feature type="signal peptide" evidence="1">
    <location>
        <begin position="1"/>
        <end position="26"/>
    </location>
</feature>
<name>A0A7S0ZWC4_NOCSC</name>
<dbReference type="EMBL" id="HBFQ01013012">
    <property type="protein sequence ID" value="CAD8834692.1"/>
    <property type="molecule type" value="Transcribed_RNA"/>
</dbReference>
<proteinExistence type="predicted"/>
<evidence type="ECO:0000256" key="1">
    <source>
        <dbReference type="SAM" id="SignalP"/>
    </source>
</evidence>
<sequence length="660" mass="74023">MSIQGCFGCNFLRWSACALSFCCVSGVRQPFFDYDCISVPSAAWDWNGFSVEAAISIEVARNQNTVPELPSLSGRLLLRSSSAALQECPLGVLYVAVIHFYTATGEDVLGQQVRNLTDSIIASVLASFPLHVICTSRWPIFEALELFATKAAPDPSLTCDNVRGVTDWRHLRNASSAWATAKRTKQAHERAFQDLVVAEVSQLIDKLPTAFEECFFGAAFVSAVLALDSVMRVSQHFSKFLGPLEDAIISAHASLVTSGWPVVSALAWLSDVNKGNLYVKRNYKYYRQFGDMDLRAEELSPMISPIGWRDTSVQEWRERGASRAVSLSRQPWLRFAHSVLKRSDTRPILRRALFAIVGVTVPGQIKANQSVKRGVGLMLLYGEKWTKLLGRMVRRLSQLGFAWPLLVVSIGETAARVCQQVARASTSLRVACWRPNTESQVHRFTISHILLHLGVDIFYFDMDIFFLQDPLPHVLAQGRQGFEAIFSSHGDADCINIGVFYLRVTPRTSVWFSQFLSWYHDHQYEIDQRGLDVFLGSPGRFEKSTLDVSFKPVDMVHIRGGVLESMNEFAIASVGWYGDLQRLVLFHWCNVELSVKWAELAQLYDASEALEGGLPLHLAIAVVNAAQTDFNTSSWSLVSRGRQLFDRYQLSELPEREACW</sequence>
<organism evidence="3">
    <name type="scientific">Noctiluca scintillans</name>
    <name type="common">Sea sparkle</name>
    <name type="synonym">Red tide dinoflagellate</name>
    <dbReference type="NCBI Taxonomy" id="2966"/>
    <lineage>
        <taxon>Eukaryota</taxon>
        <taxon>Sar</taxon>
        <taxon>Alveolata</taxon>
        <taxon>Dinophyceae</taxon>
        <taxon>Noctilucales</taxon>
        <taxon>Noctilucaceae</taxon>
        <taxon>Noctiluca</taxon>
    </lineage>
</organism>
<protein>
    <recommendedName>
        <fullName evidence="2">Nucleotide-diphospho-sugar transferase domain-containing protein</fullName>
    </recommendedName>
</protein>
<dbReference type="InterPro" id="IPR005069">
    <property type="entry name" value="Nucl-diP-sugar_transferase"/>
</dbReference>